<dbReference type="GO" id="GO:0016787">
    <property type="term" value="F:hydrolase activity"/>
    <property type="evidence" value="ECO:0007669"/>
    <property type="project" value="UniProtKB-KW"/>
</dbReference>
<feature type="signal peptide" evidence="2">
    <location>
        <begin position="1"/>
        <end position="28"/>
    </location>
</feature>
<dbReference type="Gene3D" id="3.40.710.10">
    <property type="entry name" value="DD-peptidase/beta-lactamase superfamily"/>
    <property type="match status" value="1"/>
</dbReference>
<keyword evidence="5" id="KW-1185">Reference proteome</keyword>
<gene>
    <name evidence="4" type="ORF">POF43_003390</name>
</gene>
<dbReference type="SUPFAM" id="SSF56601">
    <property type="entry name" value="beta-lactamase/transpeptidase-like"/>
    <property type="match status" value="1"/>
</dbReference>
<dbReference type="Pfam" id="PF20773">
    <property type="entry name" value="InhA-like_MAM"/>
    <property type="match status" value="1"/>
</dbReference>
<evidence type="ECO:0000313" key="4">
    <source>
        <dbReference type="EMBL" id="MDI5961774.1"/>
    </source>
</evidence>
<dbReference type="PANTHER" id="PTHR43283">
    <property type="entry name" value="BETA-LACTAMASE-RELATED"/>
    <property type="match status" value="1"/>
</dbReference>
<reference evidence="4 5" key="1">
    <citation type="submission" date="2023-05" db="EMBL/GenBank/DDBJ databases">
        <title>Streptantibioticus silvisoli sp. nov., acidotolerant actinomycetes 1 from pine litter.</title>
        <authorList>
            <person name="Swiecimska M."/>
            <person name="Golinska P."/>
            <person name="Sangal V."/>
            <person name="Wachnowicz B."/>
            <person name="Goodfellow M."/>
        </authorList>
    </citation>
    <scope>NUCLEOTIDE SEQUENCE [LARGE SCALE GENOMIC DNA]</scope>
    <source>
        <strain evidence="4 5">SL54</strain>
    </source>
</reference>
<keyword evidence="1 4" id="KW-0378">Hydrolase</keyword>
<dbReference type="RefSeq" id="WP_271323086.1">
    <property type="nucleotide sequence ID" value="NZ_JAAGKO020000003.1"/>
</dbReference>
<organism evidence="4 5">
    <name type="scientific">Streptantibioticus silvisoli</name>
    <dbReference type="NCBI Taxonomy" id="2705255"/>
    <lineage>
        <taxon>Bacteria</taxon>
        <taxon>Bacillati</taxon>
        <taxon>Actinomycetota</taxon>
        <taxon>Actinomycetes</taxon>
        <taxon>Kitasatosporales</taxon>
        <taxon>Streptomycetaceae</taxon>
        <taxon>Streptantibioticus</taxon>
    </lineage>
</organism>
<comment type="caution">
    <text evidence="4">The sequence shown here is derived from an EMBL/GenBank/DDBJ whole genome shotgun (WGS) entry which is preliminary data.</text>
</comment>
<dbReference type="EMBL" id="JAAGKO020000003">
    <property type="protein sequence ID" value="MDI5961774.1"/>
    <property type="molecule type" value="Genomic_DNA"/>
</dbReference>
<dbReference type="InterPro" id="IPR001466">
    <property type="entry name" value="Beta-lactam-related"/>
</dbReference>
<evidence type="ECO:0000256" key="1">
    <source>
        <dbReference type="ARBA" id="ARBA00022801"/>
    </source>
</evidence>
<evidence type="ECO:0000313" key="5">
    <source>
        <dbReference type="Proteomes" id="UP001156398"/>
    </source>
</evidence>
<evidence type="ECO:0000259" key="3">
    <source>
        <dbReference type="Pfam" id="PF00144"/>
    </source>
</evidence>
<evidence type="ECO:0000256" key="2">
    <source>
        <dbReference type="SAM" id="SignalP"/>
    </source>
</evidence>
<dbReference type="SUPFAM" id="SSF110296">
    <property type="entry name" value="Oligoxyloglucan reducing end-specific cellobiohydrolase"/>
    <property type="match status" value="1"/>
</dbReference>
<feature type="chain" id="PRO_5045526462" evidence="2">
    <location>
        <begin position="29"/>
        <end position="598"/>
    </location>
</feature>
<proteinExistence type="predicted"/>
<dbReference type="PROSITE" id="PS51318">
    <property type="entry name" value="TAT"/>
    <property type="match status" value="1"/>
</dbReference>
<dbReference type="Pfam" id="PF00144">
    <property type="entry name" value="Beta-lactamase"/>
    <property type="match status" value="1"/>
</dbReference>
<keyword evidence="2" id="KW-0732">Signal</keyword>
<dbReference type="InterPro" id="IPR006311">
    <property type="entry name" value="TAT_signal"/>
</dbReference>
<dbReference type="Proteomes" id="UP001156398">
    <property type="component" value="Unassembled WGS sequence"/>
</dbReference>
<protein>
    <submittedName>
        <fullName evidence="4">Serine hydrolase</fullName>
    </submittedName>
</protein>
<dbReference type="PANTHER" id="PTHR43283:SF11">
    <property type="entry name" value="BETA-LACTAMASE-RELATED DOMAIN-CONTAINING PROTEIN"/>
    <property type="match status" value="1"/>
</dbReference>
<dbReference type="InterPro" id="IPR050789">
    <property type="entry name" value="Diverse_Enzym_Activities"/>
</dbReference>
<sequence length="598" mass="62657">MLDRRAVLAAVPLTAAAAVLGVPAAAGAAVRPAAAPRPARVPLTGRFDQPQQDFAPQHTLLRSAPGAELGLDQGALQAGIDIVNGYTVPDPATGHPLYSGQVTLLAHDGVVVTHEAAGWAVRYADLAGDLLPDSQCIEMRPDTIFDLASLSKLFTSICAMQQIEAGTLDLSATVASYLPSYASNGKGDITIQMLLTHTSGLPADPTPALWTYPDMASKVAAILGTVPQYAAGSTYLYSDLNMLSLQQVLQAITGKTLDTLVEEGITAPLRMRDTMYNPPASLKPRIAAEEYEQGPGEPQRGLVWGQVHDENAWAMDGVAGHAGVFSTVADMAVLSQAVLNGGVYAGHRILSEESVTEMMTNYNQKFPGDSHGLGFELDQRWYSGRLDSPRTSGHTGFTGTTIVIDPLSRSIALQFSNRCHPTRNWGSTNPARRAVADGLANAMAVRVPGGGRSWYAGNPDATTATLDATLTARGSALQVAWTGFVDTEPGDDLLTLLASTDGGTTWTTVAVTATGDGAPAGQVTALSGGARAWWRVTAAVPAATGPLVLRWQYVTDAEYTGRGVNVAHVTVRDAGGLLLDGDRAPGAFTATGFTLTDR</sequence>
<name>A0ABT6VUN6_9ACTN</name>
<accession>A0ABT6VUN6</accession>
<feature type="domain" description="Beta-lactamase-related" evidence="3">
    <location>
        <begin position="102"/>
        <end position="436"/>
    </location>
</feature>
<dbReference type="InterPro" id="IPR012338">
    <property type="entry name" value="Beta-lactam/transpept-like"/>
</dbReference>